<dbReference type="AlphaFoldDB" id="A0AAU0BHF4"/>
<accession>A0AAU0BHF4</accession>
<proteinExistence type="predicted"/>
<dbReference type="EMBL" id="CP103836">
    <property type="protein sequence ID" value="WOB51321.1"/>
    <property type="molecule type" value="Genomic_DNA"/>
</dbReference>
<evidence type="ECO:0000313" key="2">
    <source>
        <dbReference type="Proteomes" id="UP001302716"/>
    </source>
</evidence>
<sequence length="329" mass="37640">MSRFFHFREAEMATLRTRVYIDGYNLYYGCLRKTPYKWLDLVELFGKHILPSILHRTAPHAPASRMVLDHCAIRYFTAPIVPRAAKGTDSVASQLQYHRALATNDRISITSGYYSLSKSNQYVVDAADPDKDPRECGKITVWKLEEKQSDVNLALSLYDDAINCRELDQLVVVTNDTDIAPALELIRRKATHLIIGLVIPTRRDDNNPMKKERQPNGELRKHAHWVRKHIALEELAASQLPRVIPGKNKDATKPISWYARPDLLQAAMIAAKPIKPKPRDFFQWADTHNPYLRNQRPIDLLEHDAGAALVMAYIEQYIRDHIPTDASLT</sequence>
<gene>
    <name evidence="1" type="ORF">NYR97_08115</name>
</gene>
<evidence type="ECO:0000313" key="1">
    <source>
        <dbReference type="EMBL" id="WOB51321.1"/>
    </source>
</evidence>
<reference evidence="1 2" key="1">
    <citation type="submission" date="2022-08" db="EMBL/GenBank/DDBJ databases">
        <title>Whole genome sequencing-based tracing of a 2022 introduction and outbreak of Xanthomonas hortorum pv. pelargonii.</title>
        <authorList>
            <person name="Iruegas-Bocardo F."/>
            <person name="Weisberg A.K."/>
            <person name="Riutta E.R."/>
            <person name="Kilday K."/>
            <person name="Bonkowski J.C."/>
            <person name="Creswell T."/>
            <person name="Daughtrey M.L."/>
            <person name="Rane K."/>
            <person name="Grunwald N.J."/>
            <person name="Chang J.H."/>
            <person name="Putnam M.L."/>
        </authorList>
    </citation>
    <scope>NUCLEOTIDE SEQUENCE [LARGE SCALE GENOMIC DNA]</scope>
    <source>
        <strain evidence="1 2">22-323</strain>
    </source>
</reference>
<organism evidence="1 2">
    <name type="scientific">Xanthomonas hydrangeae</name>
    <dbReference type="NCBI Taxonomy" id="2775159"/>
    <lineage>
        <taxon>Bacteria</taxon>
        <taxon>Pseudomonadati</taxon>
        <taxon>Pseudomonadota</taxon>
        <taxon>Gammaproteobacteria</taxon>
        <taxon>Lysobacterales</taxon>
        <taxon>Lysobacteraceae</taxon>
        <taxon>Xanthomonas</taxon>
    </lineage>
</organism>
<dbReference type="Gene3D" id="3.40.50.1010">
    <property type="entry name" value="5'-nuclease"/>
    <property type="match status" value="1"/>
</dbReference>
<dbReference type="RefSeq" id="WP_316697470.1">
    <property type="nucleotide sequence ID" value="NZ_CP103836.1"/>
</dbReference>
<dbReference type="CDD" id="cd18722">
    <property type="entry name" value="PIN_NicB-like"/>
    <property type="match status" value="1"/>
</dbReference>
<protein>
    <submittedName>
        <fullName evidence="1">DUF2384 domain-containing protein</fullName>
    </submittedName>
</protein>
<dbReference type="Proteomes" id="UP001302716">
    <property type="component" value="Chromosome"/>
</dbReference>
<name>A0AAU0BHF4_9XANT</name>
<keyword evidence="2" id="KW-1185">Reference proteome</keyword>